<reference evidence="1 2" key="1">
    <citation type="submission" date="2023-03" db="EMBL/GenBank/DDBJ databases">
        <title>Genome sequencing of Aquirufa.</title>
        <authorList>
            <person name="Pitt A."/>
            <person name="Hahn M.W."/>
        </authorList>
    </citation>
    <scope>NUCLEOTIDE SEQUENCE [LARGE SCALE GENOMIC DNA]</scope>
    <source>
        <strain evidence="1 2">WAEICH-18A</strain>
    </source>
</reference>
<evidence type="ECO:0000313" key="2">
    <source>
        <dbReference type="Proteomes" id="UP001321344"/>
    </source>
</evidence>
<dbReference type="RefSeq" id="WP_276344350.1">
    <property type="nucleotide sequence ID" value="NZ_JARJOW010000005.1"/>
</dbReference>
<protein>
    <submittedName>
        <fullName evidence="1">Uncharacterized protein</fullName>
    </submittedName>
</protein>
<keyword evidence="2" id="KW-1185">Reference proteome</keyword>
<proteinExistence type="predicted"/>
<evidence type="ECO:0000313" key="1">
    <source>
        <dbReference type="EMBL" id="MDF5690845.1"/>
    </source>
</evidence>
<sequence length="494" mass="57580">MEEKDYSRLIEICDQVLLDKEATLATISIPWLHILNEHPNSLPKYSELFNQGAFNELKWKIKYLLFKALAFIRVFKFKRYSPPSLKPLSTVIVSHLLNEKQIQSKEDFYFGNLHQDLQMEGVSSHMVLLNHTSKESKQINANFSLQESSKSVLSNYLGFRIEWEIWKTLEKESAKFISLAKQQKDGFLRKFYFQCAYYSISPPSFASIRFYRELKSIFEMTIPNTVFSTFEGHSWERMVYSAAREANPKVRCIGYHHTLMFQRQHAAKRVLGKMFDPSYILTAGDITASYFKSSAIANYSEVLSVGIHRRKSFTRSLSEEKFKKKENYCLIAPDGIISEIIFMFDFAIKSALINPNINFILRLHPLVSSNELIKDYPRFGQLPQNVLFSSTSLESDFERSRWIFYRASSTAIYAVIEGIRPFYLSKENEMSIDTLFALDSWKRIIKSEYEAKDVFEGDLNKSITELIIESKIAFDFCNNYFLPLKKELILNLVK</sequence>
<dbReference type="EMBL" id="JARJOW010000005">
    <property type="protein sequence ID" value="MDF5690845.1"/>
    <property type="molecule type" value="Genomic_DNA"/>
</dbReference>
<name>A0ABT6BK71_9BACT</name>
<organism evidence="1 2">
    <name type="scientific">Aquirufa aurantiipilula</name>
    <dbReference type="NCBI Taxonomy" id="2696561"/>
    <lineage>
        <taxon>Bacteria</taxon>
        <taxon>Pseudomonadati</taxon>
        <taxon>Bacteroidota</taxon>
        <taxon>Cytophagia</taxon>
        <taxon>Cytophagales</taxon>
        <taxon>Flectobacillaceae</taxon>
        <taxon>Aquirufa</taxon>
    </lineage>
</organism>
<gene>
    <name evidence="1" type="ORF">PQG43_08225</name>
</gene>
<comment type="caution">
    <text evidence="1">The sequence shown here is derived from an EMBL/GenBank/DDBJ whole genome shotgun (WGS) entry which is preliminary data.</text>
</comment>
<dbReference type="Proteomes" id="UP001321344">
    <property type="component" value="Unassembled WGS sequence"/>
</dbReference>
<accession>A0ABT6BK71</accession>